<keyword evidence="3" id="KW-1185">Reference proteome</keyword>
<evidence type="ECO:0000256" key="1">
    <source>
        <dbReference type="SAM" id="Phobius"/>
    </source>
</evidence>
<evidence type="ECO:0008006" key="4">
    <source>
        <dbReference type="Google" id="ProtNLM"/>
    </source>
</evidence>
<proteinExistence type="predicted"/>
<evidence type="ECO:0000313" key="3">
    <source>
        <dbReference type="Proteomes" id="UP001140949"/>
    </source>
</evidence>
<reference evidence="2" key="1">
    <citation type="journal article" date="2023" name="GigaByte">
        <title>Genome assembly of the bearded iris, Iris pallida Lam.</title>
        <authorList>
            <person name="Bruccoleri R.E."/>
            <person name="Oakeley E.J."/>
            <person name="Faust A.M.E."/>
            <person name="Altorfer M."/>
            <person name="Dessus-Babus S."/>
            <person name="Burckhardt D."/>
            <person name="Oertli M."/>
            <person name="Naumann U."/>
            <person name="Petersen F."/>
            <person name="Wong J."/>
        </authorList>
    </citation>
    <scope>NUCLEOTIDE SEQUENCE</scope>
    <source>
        <strain evidence="2">GSM-AAB239-AS_SAM_17_03QT</strain>
    </source>
</reference>
<comment type="caution">
    <text evidence="2">The sequence shown here is derived from an EMBL/GenBank/DDBJ whole genome shotgun (WGS) entry which is preliminary data.</text>
</comment>
<evidence type="ECO:0000313" key="2">
    <source>
        <dbReference type="EMBL" id="KAJ6850863.1"/>
    </source>
</evidence>
<sequence length="106" mass="12277">MDSYDPALQLVKILGEMLYKLGNGNKSSCNIRSQKLEANMRCSTRSYSVQDVQFFDNLSTSDDIRIIFVVTEATRIFFFISTLSTTSMLWYVFSFFFPPKTLPCWI</sequence>
<keyword evidence="1" id="KW-0472">Membrane</keyword>
<feature type="transmembrane region" description="Helical" evidence="1">
    <location>
        <begin position="76"/>
        <end position="97"/>
    </location>
</feature>
<dbReference type="AlphaFoldDB" id="A0AAX6ID71"/>
<gene>
    <name evidence="2" type="ORF">M6B38_261975</name>
</gene>
<dbReference type="EMBL" id="JANAVB010002397">
    <property type="protein sequence ID" value="KAJ6850863.1"/>
    <property type="molecule type" value="Genomic_DNA"/>
</dbReference>
<dbReference type="Proteomes" id="UP001140949">
    <property type="component" value="Unassembled WGS sequence"/>
</dbReference>
<protein>
    <recommendedName>
        <fullName evidence="4">LAGLIDADG homing endonuclease</fullName>
    </recommendedName>
</protein>
<organism evidence="2 3">
    <name type="scientific">Iris pallida</name>
    <name type="common">Sweet iris</name>
    <dbReference type="NCBI Taxonomy" id="29817"/>
    <lineage>
        <taxon>Eukaryota</taxon>
        <taxon>Viridiplantae</taxon>
        <taxon>Streptophyta</taxon>
        <taxon>Embryophyta</taxon>
        <taxon>Tracheophyta</taxon>
        <taxon>Spermatophyta</taxon>
        <taxon>Magnoliopsida</taxon>
        <taxon>Liliopsida</taxon>
        <taxon>Asparagales</taxon>
        <taxon>Iridaceae</taxon>
        <taxon>Iridoideae</taxon>
        <taxon>Irideae</taxon>
        <taxon>Iris</taxon>
    </lineage>
</organism>
<accession>A0AAX6ID71</accession>
<keyword evidence="1" id="KW-1133">Transmembrane helix</keyword>
<name>A0AAX6ID71_IRIPA</name>
<keyword evidence="1" id="KW-0812">Transmembrane</keyword>
<reference evidence="2" key="2">
    <citation type="submission" date="2023-04" db="EMBL/GenBank/DDBJ databases">
        <authorList>
            <person name="Bruccoleri R.E."/>
            <person name="Oakeley E.J."/>
            <person name="Faust A.-M."/>
            <person name="Dessus-Babus S."/>
            <person name="Altorfer M."/>
            <person name="Burckhardt D."/>
            <person name="Oertli M."/>
            <person name="Naumann U."/>
            <person name="Petersen F."/>
            <person name="Wong J."/>
        </authorList>
    </citation>
    <scope>NUCLEOTIDE SEQUENCE</scope>
    <source>
        <strain evidence="2">GSM-AAB239-AS_SAM_17_03QT</strain>
        <tissue evidence="2">Leaf</tissue>
    </source>
</reference>